<organism evidence="2 3">
    <name type="scientific">Folsomia candida</name>
    <name type="common">Springtail</name>
    <dbReference type="NCBI Taxonomy" id="158441"/>
    <lineage>
        <taxon>Eukaryota</taxon>
        <taxon>Metazoa</taxon>
        <taxon>Ecdysozoa</taxon>
        <taxon>Arthropoda</taxon>
        <taxon>Hexapoda</taxon>
        <taxon>Collembola</taxon>
        <taxon>Entomobryomorpha</taxon>
        <taxon>Isotomoidea</taxon>
        <taxon>Isotomidae</taxon>
        <taxon>Proisotominae</taxon>
        <taxon>Folsomia</taxon>
    </lineage>
</organism>
<feature type="region of interest" description="Disordered" evidence="1">
    <location>
        <begin position="164"/>
        <end position="207"/>
    </location>
</feature>
<proteinExistence type="predicted"/>
<sequence length="221" mass="23799">SPDEEDEQTPSVEFQFESTPAVTTSPPEQLSATELRARYEEVDIDEAVGSLEQVSISSMPQRQGRPVGIRGGVMKRLWGHPLDERGTFGGDSSKVEAHGDVGEPTKKVVAEKPAVEVSPTSSVAKPAFNFGMRAPTPARPPRPPPPAVEDETVVLLPEELSEPIEAVIPPEDLKPVVVGQEAPEEGQKEQEQVNPIGDEAESSHLIISSHGDYIDSLEIKA</sequence>
<feature type="compositionally biased region" description="Basic and acidic residues" evidence="1">
    <location>
        <begin position="93"/>
        <end position="114"/>
    </location>
</feature>
<dbReference type="AlphaFoldDB" id="A0A226DEX9"/>
<dbReference type="OrthoDB" id="445936at2759"/>
<evidence type="ECO:0000313" key="2">
    <source>
        <dbReference type="EMBL" id="OXA43414.1"/>
    </source>
</evidence>
<comment type="caution">
    <text evidence="2">The sequence shown here is derived from an EMBL/GenBank/DDBJ whole genome shotgun (WGS) entry which is preliminary data.</text>
</comment>
<protein>
    <submittedName>
        <fullName evidence="2">Uncharacterized protein</fullName>
    </submittedName>
</protein>
<feature type="compositionally biased region" description="Pro residues" evidence="1">
    <location>
        <begin position="137"/>
        <end position="147"/>
    </location>
</feature>
<accession>A0A226DEX9</accession>
<evidence type="ECO:0000313" key="3">
    <source>
        <dbReference type="Proteomes" id="UP000198287"/>
    </source>
</evidence>
<evidence type="ECO:0000256" key="1">
    <source>
        <dbReference type="SAM" id="MobiDB-lite"/>
    </source>
</evidence>
<dbReference type="Proteomes" id="UP000198287">
    <property type="component" value="Unassembled WGS sequence"/>
</dbReference>
<gene>
    <name evidence="2" type="ORF">Fcan01_21741</name>
</gene>
<dbReference type="EMBL" id="LNIX01000022">
    <property type="protein sequence ID" value="OXA43414.1"/>
    <property type="molecule type" value="Genomic_DNA"/>
</dbReference>
<feature type="non-terminal residue" evidence="2">
    <location>
        <position position="1"/>
    </location>
</feature>
<reference evidence="2 3" key="1">
    <citation type="submission" date="2015-12" db="EMBL/GenBank/DDBJ databases">
        <title>The genome of Folsomia candida.</title>
        <authorList>
            <person name="Faddeeva A."/>
            <person name="Derks M.F."/>
            <person name="Anvar Y."/>
            <person name="Smit S."/>
            <person name="Van Straalen N."/>
            <person name="Roelofs D."/>
        </authorList>
    </citation>
    <scope>NUCLEOTIDE SEQUENCE [LARGE SCALE GENOMIC DNA]</scope>
    <source>
        <strain evidence="2 3">VU population</strain>
        <tissue evidence="2">Whole body</tissue>
    </source>
</reference>
<feature type="region of interest" description="Disordered" evidence="1">
    <location>
        <begin position="1"/>
        <end position="30"/>
    </location>
</feature>
<keyword evidence="3" id="KW-1185">Reference proteome</keyword>
<name>A0A226DEX9_FOLCA</name>
<feature type="region of interest" description="Disordered" evidence="1">
    <location>
        <begin position="84"/>
        <end position="151"/>
    </location>
</feature>
<feature type="compositionally biased region" description="Polar residues" evidence="1">
    <location>
        <begin position="9"/>
        <end position="30"/>
    </location>
</feature>